<evidence type="ECO:0000256" key="1">
    <source>
        <dbReference type="SAM" id="Phobius"/>
    </source>
</evidence>
<dbReference type="InterPro" id="IPR017946">
    <property type="entry name" value="PLC-like_Pdiesterase_TIM-brl"/>
</dbReference>
<dbReference type="PANTHER" id="PTHR46320:SF4">
    <property type="entry name" value="PROTEIN CBG16011"/>
    <property type="match status" value="1"/>
</dbReference>
<evidence type="ECO:0000259" key="2">
    <source>
        <dbReference type="PROSITE" id="PS51704"/>
    </source>
</evidence>
<keyword evidence="1" id="KW-0472">Membrane</keyword>
<dbReference type="GO" id="GO:0070291">
    <property type="term" value="P:N-acylethanolamine metabolic process"/>
    <property type="evidence" value="ECO:0007669"/>
    <property type="project" value="TreeGrafter"/>
</dbReference>
<dbReference type="AlphaFoldDB" id="A0A1I7U003"/>
<dbReference type="SUPFAM" id="SSF51695">
    <property type="entry name" value="PLC-like phosphodiesterases"/>
    <property type="match status" value="1"/>
</dbReference>
<sequence>MIPLLIWFMVIVLIALLACLAIKFLTLRIILALILTLPILISIAFCVLRRSPVTESNKPLFFNSINIVSERGAHGTVHENTIAAFRQAKQNGADTIKMDVRMTKDGMLIVLRPDSVTTDNATFVVEETHWIQMSQINAYGGNNGTILTFDEAVSWCESNNMNMLWHIPDFSSDLLTYLRNKIMQDNLYSKVAVTTYCSLAILKMRCTDTQLLIGLVWKSTEHSIVNGTAVGNQYTSWYFSMMDTFTYWGVRSLLLPNFLGVDFLVTSVDDADRALIVESATSGIKTLIYDVETTQERNYFARQLQLPIVVDDLVALLGTSSSAASSNNTRRNSN</sequence>
<keyword evidence="1" id="KW-0812">Transmembrane</keyword>
<evidence type="ECO:0000313" key="4">
    <source>
        <dbReference type="WBParaSite" id="Csp11.Scaffold629.g13491.t1"/>
    </source>
</evidence>
<dbReference type="PANTHER" id="PTHR46320">
    <property type="entry name" value="GLYCEROPHOSPHODIESTER PHOSPHODIESTERASE 1"/>
    <property type="match status" value="1"/>
</dbReference>
<organism evidence="3 4">
    <name type="scientific">Caenorhabditis tropicalis</name>
    <dbReference type="NCBI Taxonomy" id="1561998"/>
    <lineage>
        <taxon>Eukaryota</taxon>
        <taxon>Metazoa</taxon>
        <taxon>Ecdysozoa</taxon>
        <taxon>Nematoda</taxon>
        <taxon>Chromadorea</taxon>
        <taxon>Rhabditida</taxon>
        <taxon>Rhabditina</taxon>
        <taxon>Rhabditomorpha</taxon>
        <taxon>Rhabditoidea</taxon>
        <taxon>Rhabditidae</taxon>
        <taxon>Peloderinae</taxon>
        <taxon>Caenorhabditis</taxon>
    </lineage>
</organism>
<dbReference type="Proteomes" id="UP000095282">
    <property type="component" value="Unplaced"/>
</dbReference>
<feature type="transmembrane region" description="Helical" evidence="1">
    <location>
        <begin position="31"/>
        <end position="48"/>
    </location>
</feature>
<proteinExistence type="predicted"/>
<reference evidence="4" key="1">
    <citation type="submission" date="2016-11" db="UniProtKB">
        <authorList>
            <consortium name="WormBaseParasite"/>
        </authorList>
    </citation>
    <scope>IDENTIFICATION</scope>
</reference>
<protein>
    <submittedName>
        <fullName evidence="4">GP-PDE domain-containing protein</fullName>
    </submittedName>
</protein>
<accession>A0A1I7U003</accession>
<dbReference type="InterPro" id="IPR030395">
    <property type="entry name" value="GP_PDE_dom"/>
</dbReference>
<dbReference type="PROSITE" id="PS51704">
    <property type="entry name" value="GP_PDE"/>
    <property type="match status" value="1"/>
</dbReference>
<dbReference type="Pfam" id="PF03009">
    <property type="entry name" value="GDPD"/>
    <property type="match status" value="1"/>
</dbReference>
<dbReference type="Gene3D" id="3.20.20.190">
    <property type="entry name" value="Phosphatidylinositol (PI) phosphodiesterase"/>
    <property type="match status" value="1"/>
</dbReference>
<name>A0A1I7U003_9PELO</name>
<dbReference type="GO" id="GO:0006580">
    <property type="term" value="P:ethanolamine metabolic process"/>
    <property type="evidence" value="ECO:0007669"/>
    <property type="project" value="TreeGrafter"/>
</dbReference>
<feature type="domain" description="GP-PDE" evidence="2">
    <location>
        <begin position="65"/>
        <end position="299"/>
    </location>
</feature>
<dbReference type="STRING" id="1561998.A0A1I7U003"/>
<keyword evidence="1" id="KW-1133">Transmembrane helix</keyword>
<dbReference type="GO" id="GO:0006644">
    <property type="term" value="P:phospholipid metabolic process"/>
    <property type="evidence" value="ECO:0007669"/>
    <property type="project" value="TreeGrafter"/>
</dbReference>
<dbReference type="GO" id="GO:0005886">
    <property type="term" value="C:plasma membrane"/>
    <property type="evidence" value="ECO:0007669"/>
    <property type="project" value="TreeGrafter"/>
</dbReference>
<evidence type="ECO:0000313" key="3">
    <source>
        <dbReference type="Proteomes" id="UP000095282"/>
    </source>
</evidence>
<keyword evidence="3" id="KW-1185">Reference proteome</keyword>
<dbReference type="WBParaSite" id="Csp11.Scaffold629.g13491.t1">
    <property type="protein sequence ID" value="Csp11.Scaffold629.g13491.t1"/>
    <property type="gene ID" value="Csp11.Scaffold629.g13491"/>
</dbReference>
<dbReference type="GO" id="GO:0008889">
    <property type="term" value="F:glycerophosphodiester phosphodiesterase activity"/>
    <property type="evidence" value="ECO:0007669"/>
    <property type="project" value="TreeGrafter"/>
</dbReference>